<dbReference type="Proteomes" id="UP000195557">
    <property type="component" value="Unassembled WGS sequence"/>
</dbReference>
<dbReference type="eggNOG" id="ENOG502RRFM">
    <property type="taxonomic scope" value="Eukaryota"/>
</dbReference>
<feature type="compositionally biased region" description="Polar residues" evidence="1">
    <location>
        <begin position="1"/>
        <end position="10"/>
    </location>
</feature>
<name>A0A1Y5I010_OSTTA</name>
<dbReference type="EMBL" id="KZ155838">
    <property type="protein sequence ID" value="OUS42868.1"/>
    <property type="molecule type" value="Genomic_DNA"/>
</dbReference>
<feature type="compositionally biased region" description="Low complexity" evidence="1">
    <location>
        <begin position="11"/>
        <end position="20"/>
    </location>
</feature>
<evidence type="ECO:0000313" key="2">
    <source>
        <dbReference type="EMBL" id="OUS42868.1"/>
    </source>
</evidence>
<gene>
    <name evidence="2" type="ORF">BE221DRAFT_61420</name>
</gene>
<dbReference type="AlphaFoldDB" id="A0A1Y5I010"/>
<sequence length="85" mass="9414">MNTPTPKKSGTPNAATPKTPTTDKKISSEDYAQSIVTYLKEHPNTAMAALGGRVKKPTNFPLKFGEFIKSRKDLFKIEGDYVRLV</sequence>
<protein>
    <submittedName>
        <fullName evidence="2">Uncharacterized protein</fullName>
    </submittedName>
</protein>
<feature type="region of interest" description="Disordered" evidence="1">
    <location>
        <begin position="1"/>
        <end position="27"/>
    </location>
</feature>
<reference evidence="2" key="1">
    <citation type="submission" date="2017-04" db="EMBL/GenBank/DDBJ databases">
        <title>Population genomics of picophytoplankton unveils novel chromosome hypervariability.</title>
        <authorList>
            <consortium name="DOE Joint Genome Institute"/>
            <person name="Blanc-Mathieu R."/>
            <person name="Krasovec M."/>
            <person name="Hebrard M."/>
            <person name="Yau S."/>
            <person name="Desgranges E."/>
            <person name="Martin J."/>
            <person name="Schackwitz W."/>
            <person name="Kuo A."/>
            <person name="Salin G."/>
            <person name="Donnadieu C."/>
            <person name="Desdevises Y."/>
            <person name="Sanchez-Ferandin S."/>
            <person name="Moreau H."/>
            <person name="Rivals E."/>
            <person name="Grigoriev I.V."/>
            <person name="Grimsley N."/>
            <person name="Eyre-Walker A."/>
            <person name="Piganeau G."/>
        </authorList>
    </citation>
    <scope>NUCLEOTIDE SEQUENCE [LARGE SCALE GENOMIC DNA]</scope>
    <source>
        <strain evidence="2">RCC 1115</strain>
    </source>
</reference>
<organism evidence="2">
    <name type="scientific">Ostreococcus tauri</name>
    <name type="common">Marine green alga</name>
    <dbReference type="NCBI Taxonomy" id="70448"/>
    <lineage>
        <taxon>Eukaryota</taxon>
        <taxon>Viridiplantae</taxon>
        <taxon>Chlorophyta</taxon>
        <taxon>Mamiellophyceae</taxon>
        <taxon>Mamiellales</taxon>
        <taxon>Bathycoccaceae</taxon>
        <taxon>Ostreococcus</taxon>
    </lineage>
</organism>
<proteinExistence type="predicted"/>
<evidence type="ECO:0000256" key="1">
    <source>
        <dbReference type="SAM" id="MobiDB-lite"/>
    </source>
</evidence>
<accession>A0A1Y5I010</accession>